<proteinExistence type="predicted"/>
<sequence>MKKKHLIIVIIIVIILCFWKLIISLKNNSIDNIDGNYTIDVGSDSVTIETPKEDIKPISTTSNQILSDFTKNKEKALEKYEYKELTLEIDLTNAEIEELIVCVTDENNNETDVNTGLVGNIDILSDDKKCILSVRLSELYDWESLLKSGKNQSIYNIENFKKLKTITVTILNTYGEDDIYNDDENPAYINIIADKIDEYK</sequence>
<evidence type="ECO:0000313" key="4">
    <source>
        <dbReference type="Proteomes" id="UP001299409"/>
    </source>
</evidence>
<evidence type="ECO:0000313" key="2">
    <source>
        <dbReference type="EMBL" id="MCB5446909.1"/>
    </source>
</evidence>
<dbReference type="EMBL" id="JAJBMB010000013">
    <property type="protein sequence ID" value="MCB5446909.1"/>
    <property type="molecule type" value="Genomic_DNA"/>
</dbReference>
<keyword evidence="1" id="KW-0812">Transmembrane</keyword>
<keyword evidence="4" id="KW-1185">Reference proteome</keyword>
<evidence type="ECO:0000256" key="1">
    <source>
        <dbReference type="SAM" id="Phobius"/>
    </source>
</evidence>
<dbReference type="AlphaFoldDB" id="A0A6N2YX50"/>
<dbReference type="Proteomes" id="UP001299409">
    <property type="component" value="Unassembled WGS sequence"/>
</dbReference>
<organism evidence="3">
    <name type="scientific">Intestinibacter bartlettii</name>
    <dbReference type="NCBI Taxonomy" id="261299"/>
    <lineage>
        <taxon>Bacteria</taxon>
        <taxon>Bacillati</taxon>
        <taxon>Bacillota</taxon>
        <taxon>Clostridia</taxon>
        <taxon>Peptostreptococcales</taxon>
        <taxon>Peptostreptococcaceae</taxon>
        <taxon>Intestinibacter</taxon>
    </lineage>
</organism>
<accession>A0A6N2YX50</accession>
<name>A0A6N2YX50_9FIRM</name>
<dbReference type="EMBL" id="CACRUE010000006">
    <property type="protein sequence ID" value="VYT71605.1"/>
    <property type="molecule type" value="Genomic_DNA"/>
</dbReference>
<feature type="transmembrane region" description="Helical" evidence="1">
    <location>
        <begin position="6"/>
        <end position="23"/>
    </location>
</feature>
<evidence type="ECO:0000313" key="3">
    <source>
        <dbReference type="EMBL" id="VYT71605.1"/>
    </source>
</evidence>
<reference evidence="2 4" key="2">
    <citation type="submission" date="2021-10" db="EMBL/GenBank/DDBJ databases">
        <title>Collection of gut derived symbiotic bacterial strains cultured from healthy donors.</title>
        <authorList>
            <person name="Lin H."/>
            <person name="Littmann E."/>
            <person name="Claire K."/>
            <person name="Pamer E."/>
        </authorList>
    </citation>
    <scope>NUCLEOTIDE SEQUENCE [LARGE SCALE GENOMIC DNA]</scope>
    <source>
        <strain evidence="2 4">MSK.17.68</strain>
    </source>
</reference>
<reference evidence="3" key="1">
    <citation type="submission" date="2019-11" db="EMBL/GenBank/DDBJ databases">
        <authorList>
            <person name="Feng L."/>
        </authorList>
    </citation>
    <scope>NUCLEOTIDE SEQUENCE</scope>
    <source>
        <strain evidence="3">IbartlettiiLFYP30</strain>
    </source>
</reference>
<protein>
    <submittedName>
        <fullName evidence="3">Uncharacterized protein</fullName>
    </submittedName>
</protein>
<keyword evidence="1" id="KW-0472">Membrane</keyword>
<dbReference type="RefSeq" id="WP_048926122.1">
    <property type="nucleotide sequence ID" value="NZ_BAABXU010000001.1"/>
</dbReference>
<gene>
    <name evidence="3" type="ORF">IBLFYP30_00989</name>
    <name evidence="2" type="ORF">LIP50_11905</name>
</gene>
<keyword evidence="1" id="KW-1133">Transmembrane helix</keyword>